<dbReference type="InterPro" id="IPR027417">
    <property type="entry name" value="P-loop_NTPase"/>
</dbReference>
<dbReference type="Pfam" id="PF13521">
    <property type="entry name" value="AAA_28"/>
    <property type="match status" value="1"/>
</dbReference>
<accession>U2J7I4</accession>
<proteinExistence type="predicted"/>
<dbReference type="PATRIC" id="fig|1346330.5.peg.806"/>
<dbReference type="EMBL" id="ATDL01000004">
    <property type="protein sequence ID" value="ERJ60889.1"/>
    <property type="molecule type" value="Genomic_DNA"/>
</dbReference>
<protein>
    <recommendedName>
        <fullName evidence="1">NadR/Ttd14 AAA domain-containing protein</fullName>
    </recommendedName>
</protein>
<evidence type="ECO:0000259" key="1">
    <source>
        <dbReference type="Pfam" id="PF13521"/>
    </source>
</evidence>
<dbReference type="Gene3D" id="3.40.50.300">
    <property type="entry name" value="P-loop containing nucleotide triphosphate hydrolases"/>
    <property type="match status" value="1"/>
</dbReference>
<dbReference type="AlphaFoldDB" id="U2J7I4"/>
<dbReference type="eggNOG" id="ENOG503329J">
    <property type="taxonomic scope" value="Bacteria"/>
</dbReference>
<feature type="domain" description="NadR/Ttd14 AAA" evidence="1">
    <location>
        <begin position="36"/>
        <end position="160"/>
    </location>
</feature>
<organism evidence="2 3">
    <name type="scientific">Sphingobacterium paucimobilis HER1398</name>
    <dbReference type="NCBI Taxonomy" id="1346330"/>
    <lineage>
        <taxon>Bacteria</taxon>
        <taxon>Pseudomonadati</taxon>
        <taxon>Bacteroidota</taxon>
        <taxon>Sphingobacteriia</taxon>
        <taxon>Sphingobacteriales</taxon>
        <taxon>Sphingobacteriaceae</taxon>
        <taxon>Sphingobacterium</taxon>
    </lineage>
</organism>
<gene>
    <name evidence="2" type="ORF">M472_19220</name>
</gene>
<reference evidence="2 3" key="1">
    <citation type="journal article" date="2013" name="Genome Announc.">
        <title>The Draft Genome Sequence of Sphingomonas paucimobilis Strain HER1398 (Proteobacteria), Host to the Giant PAU Phage, Indicates That It Is a Member of the Genus Sphingobacterium (Bacteroidetes).</title>
        <authorList>
            <person name="White R.A.III."/>
            <person name="Suttle C.A."/>
        </authorList>
    </citation>
    <scope>NUCLEOTIDE SEQUENCE [LARGE SCALE GENOMIC DNA]</scope>
    <source>
        <strain evidence="2 3">HER1398</strain>
    </source>
</reference>
<dbReference type="InterPro" id="IPR038727">
    <property type="entry name" value="NadR/Ttd14_AAA_dom"/>
</dbReference>
<comment type="caution">
    <text evidence="2">The sequence shown here is derived from an EMBL/GenBank/DDBJ whole genome shotgun (WGS) entry which is preliminary data.</text>
</comment>
<evidence type="ECO:0000313" key="3">
    <source>
        <dbReference type="Proteomes" id="UP000016584"/>
    </source>
</evidence>
<keyword evidence="3" id="KW-1185">Reference proteome</keyword>
<dbReference type="Proteomes" id="UP000016584">
    <property type="component" value="Unassembled WGS sequence"/>
</dbReference>
<evidence type="ECO:0000313" key="2">
    <source>
        <dbReference type="EMBL" id="ERJ60889.1"/>
    </source>
</evidence>
<dbReference type="STRING" id="1346330.M472_19220"/>
<sequence length="198" mass="23410">MREILPMLYPGKALRQCNYAELITLGMRRFEDRIHSEAQLPNGFISDGCPLQEWLYGSTRLVTGAYPDEYPWKMMLKKLGYYRSYRDFKKLLQGFEGMVKAYTRSHYDLFFHLPTEFPFVADGHRPTSERFRTESEKRLLATYMEMGIQPIVLSGSIEERLSKALQILDITPQHPIAYYIDHSTQERRERFDQVHLET</sequence>
<name>U2J7I4_9SPHI</name>